<evidence type="ECO:0000313" key="2">
    <source>
        <dbReference type="EMBL" id="THU48818.1"/>
    </source>
</evidence>
<comment type="caution">
    <text evidence="2">The sequence shown here is derived from an EMBL/GenBank/DDBJ whole genome shotgun (WGS) entry which is preliminary data.</text>
</comment>
<proteinExistence type="predicted"/>
<evidence type="ECO:0000259" key="1">
    <source>
        <dbReference type="Pfam" id="PF02230"/>
    </source>
</evidence>
<accession>A0A4S8IK68</accession>
<dbReference type="GO" id="GO:0016787">
    <property type="term" value="F:hydrolase activity"/>
    <property type="evidence" value="ECO:0007669"/>
    <property type="project" value="InterPro"/>
</dbReference>
<gene>
    <name evidence="2" type="ORF">C4D60_Mb06t03000</name>
</gene>
<dbReference type="STRING" id="52838.A0A4S8IK68"/>
<dbReference type="Gene3D" id="3.40.50.1820">
    <property type="entry name" value="alpha/beta hydrolase"/>
    <property type="match status" value="2"/>
</dbReference>
<dbReference type="Pfam" id="PF02230">
    <property type="entry name" value="Abhydrolase_2"/>
    <property type="match status" value="2"/>
</dbReference>
<organism evidence="2 3">
    <name type="scientific">Musa balbisiana</name>
    <name type="common">Banana</name>
    <dbReference type="NCBI Taxonomy" id="52838"/>
    <lineage>
        <taxon>Eukaryota</taxon>
        <taxon>Viridiplantae</taxon>
        <taxon>Streptophyta</taxon>
        <taxon>Embryophyta</taxon>
        <taxon>Tracheophyta</taxon>
        <taxon>Spermatophyta</taxon>
        <taxon>Magnoliopsida</taxon>
        <taxon>Liliopsida</taxon>
        <taxon>Zingiberales</taxon>
        <taxon>Musaceae</taxon>
        <taxon>Musa</taxon>
    </lineage>
</organism>
<feature type="domain" description="Phospholipase/carboxylesterase/thioesterase" evidence="1">
    <location>
        <begin position="214"/>
        <end position="283"/>
    </location>
</feature>
<sequence length="293" mass="32791">MQHHQRSPHRAVIQMYRAGSSYASGSRSATRRHVDYGRTYVVRPKGRHRATIVWLHGLGDNGASWYQLLETLPLPNIKWICPTAPTRPVSLFGFDIADPSQDGPDDADGLEASAAHIANLLSSEPADGIAFDVSIVVLLVTYTDSTGIPSSLPPSDRYSTTWNRWVQYGCRDCLVFCFLLRTWKIRKWSPISHKPQCGRWSQRLASLFQTKVESSQEAARRAASLPLLLCHGTGDGVVPYKQGERSAETLRMSGFRNLTFEAYNGLEHYTIPEEMNAVCKWLTARLQLDGSRA</sequence>
<dbReference type="EMBL" id="PYDT01000009">
    <property type="protein sequence ID" value="THU48818.1"/>
    <property type="molecule type" value="Genomic_DNA"/>
</dbReference>
<dbReference type="InterPro" id="IPR029058">
    <property type="entry name" value="AB_hydrolase_fold"/>
</dbReference>
<reference evidence="2 3" key="1">
    <citation type="journal article" date="2019" name="Nat. Plants">
        <title>Genome sequencing of Musa balbisiana reveals subgenome evolution and function divergence in polyploid bananas.</title>
        <authorList>
            <person name="Yao X."/>
        </authorList>
    </citation>
    <scope>NUCLEOTIDE SEQUENCE [LARGE SCALE GENOMIC DNA]</scope>
    <source>
        <strain evidence="3">cv. DH-PKW</strain>
        <tissue evidence="2">Leaves</tissue>
    </source>
</reference>
<evidence type="ECO:0000313" key="3">
    <source>
        <dbReference type="Proteomes" id="UP000317650"/>
    </source>
</evidence>
<dbReference type="Proteomes" id="UP000317650">
    <property type="component" value="Chromosome 6"/>
</dbReference>
<feature type="domain" description="Phospholipase/carboxylesterase/thioesterase" evidence="1">
    <location>
        <begin position="40"/>
        <end position="130"/>
    </location>
</feature>
<dbReference type="SUPFAM" id="SSF53474">
    <property type="entry name" value="alpha/beta-Hydrolases"/>
    <property type="match status" value="1"/>
</dbReference>
<dbReference type="AlphaFoldDB" id="A0A4S8IK68"/>
<dbReference type="PANTHER" id="PTHR46234">
    <property type="entry name" value="ALPHA/BETA-HYDROLASES SUPERFAMILY PROTEIN"/>
    <property type="match status" value="1"/>
</dbReference>
<keyword evidence="3" id="KW-1185">Reference proteome</keyword>
<name>A0A4S8IK68_MUSBA</name>
<dbReference type="InterPro" id="IPR003140">
    <property type="entry name" value="PLipase/COase/thioEstase"/>
</dbReference>
<protein>
    <recommendedName>
        <fullName evidence="1">Phospholipase/carboxylesterase/thioesterase domain-containing protein</fullName>
    </recommendedName>
</protein>